<evidence type="ECO:0000313" key="4">
    <source>
        <dbReference type="Proteomes" id="UP000275232"/>
    </source>
</evidence>
<dbReference type="InterPro" id="IPR045497">
    <property type="entry name" value="DUF6438"/>
</dbReference>
<gene>
    <name evidence="3" type="ORF">EG799_00595</name>
</gene>
<sequence length="172" mass="18284">MKPAASIAVLAFSVAACATTPVQPADVPGPLLIFETGPCFGFCPVFAMTVSPDGRGQFTGTAFTAVLGERNFEVTPAQYEAFRLRLAPYRPDTSITYGYENCDGPVATDAPTVTAGWSQAGGESVSLEWYMGCRQPGLAENPDAIYGAWRELPAVARLVGFDDKRATYGRGD</sequence>
<keyword evidence="1" id="KW-0732">Signal</keyword>
<dbReference type="EMBL" id="RPFZ01000001">
    <property type="protein sequence ID" value="RPF70291.1"/>
    <property type="molecule type" value="Genomic_DNA"/>
</dbReference>
<dbReference type="Pfam" id="PF20033">
    <property type="entry name" value="DUF6438"/>
    <property type="match status" value="1"/>
</dbReference>
<organism evidence="3 4">
    <name type="scientific">Aurantiacibacter spongiae</name>
    <dbReference type="NCBI Taxonomy" id="2488860"/>
    <lineage>
        <taxon>Bacteria</taxon>
        <taxon>Pseudomonadati</taxon>
        <taxon>Pseudomonadota</taxon>
        <taxon>Alphaproteobacteria</taxon>
        <taxon>Sphingomonadales</taxon>
        <taxon>Erythrobacteraceae</taxon>
        <taxon>Aurantiacibacter</taxon>
    </lineage>
</organism>
<feature type="chain" id="PRO_5018308215" description="DUF6438 domain-containing protein" evidence="1">
    <location>
        <begin position="19"/>
        <end position="172"/>
    </location>
</feature>
<dbReference type="OrthoDB" id="7172369at2"/>
<dbReference type="Proteomes" id="UP000275232">
    <property type="component" value="Unassembled WGS sequence"/>
</dbReference>
<evidence type="ECO:0000313" key="3">
    <source>
        <dbReference type="EMBL" id="RPF70291.1"/>
    </source>
</evidence>
<comment type="caution">
    <text evidence="3">The sequence shown here is derived from an EMBL/GenBank/DDBJ whole genome shotgun (WGS) entry which is preliminary data.</text>
</comment>
<accession>A0A3N5DMQ8</accession>
<feature type="signal peptide" evidence="1">
    <location>
        <begin position="1"/>
        <end position="18"/>
    </location>
</feature>
<keyword evidence="4" id="KW-1185">Reference proteome</keyword>
<proteinExistence type="predicted"/>
<feature type="domain" description="DUF6438" evidence="2">
    <location>
        <begin position="32"/>
        <end position="133"/>
    </location>
</feature>
<protein>
    <recommendedName>
        <fullName evidence="2">DUF6438 domain-containing protein</fullName>
    </recommendedName>
</protein>
<dbReference type="PROSITE" id="PS51257">
    <property type="entry name" value="PROKAR_LIPOPROTEIN"/>
    <property type="match status" value="1"/>
</dbReference>
<reference evidence="3 4" key="1">
    <citation type="submission" date="2018-11" db="EMBL/GenBank/DDBJ databases">
        <title>Erythrobacter spongiae sp. nov., isolated from a marine sponge.</title>
        <authorList>
            <person name="Zhuang L."/>
            <person name="Luo L."/>
        </authorList>
    </citation>
    <scope>NUCLEOTIDE SEQUENCE [LARGE SCALE GENOMIC DNA]</scope>
    <source>
        <strain evidence="3 4">HN-E23</strain>
    </source>
</reference>
<name>A0A3N5DMQ8_9SPHN</name>
<dbReference type="AlphaFoldDB" id="A0A3N5DMQ8"/>
<evidence type="ECO:0000259" key="2">
    <source>
        <dbReference type="Pfam" id="PF20033"/>
    </source>
</evidence>
<dbReference type="RefSeq" id="WP_123877611.1">
    <property type="nucleotide sequence ID" value="NZ_RPFZ01000001.1"/>
</dbReference>
<evidence type="ECO:0000256" key="1">
    <source>
        <dbReference type="SAM" id="SignalP"/>
    </source>
</evidence>